<evidence type="ECO:0000313" key="6">
    <source>
        <dbReference type="Proteomes" id="UP001271769"/>
    </source>
</evidence>
<keyword evidence="1 5" id="KW-0808">Transferase</keyword>
<name>A0ABU5DVQ2_9PROT</name>
<dbReference type="PROSITE" id="PS51186">
    <property type="entry name" value="GNAT"/>
    <property type="match status" value="1"/>
</dbReference>
<evidence type="ECO:0000256" key="2">
    <source>
        <dbReference type="ARBA" id="ARBA00023315"/>
    </source>
</evidence>
<dbReference type="Proteomes" id="UP001271769">
    <property type="component" value="Unassembled WGS sequence"/>
</dbReference>
<dbReference type="InterPro" id="IPR051531">
    <property type="entry name" value="N-acetyltransferase"/>
</dbReference>
<dbReference type="InterPro" id="IPR016181">
    <property type="entry name" value="Acyl_CoA_acyltransferase"/>
</dbReference>
<organism evidence="5 6">
    <name type="scientific">Dongia rigui</name>
    <dbReference type="NCBI Taxonomy" id="940149"/>
    <lineage>
        <taxon>Bacteria</taxon>
        <taxon>Pseudomonadati</taxon>
        <taxon>Pseudomonadota</taxon>
        <taxon>Alphaproteobacteria</taxon>
        <taxon>Rhodospirillales</taxon>
        <taxon>Dongiaceae</taxon>
        <taxon>Dongia</taxon>
    </lineage>
</organism>
<reference evidence="5 6" key="1">
    <citation type="journal article" date="2013" name="Antonie Van Leeuwenhoek">
        <title>Dongia rigui sp. nov., isolated from freshwater of a large wetland in Korea.</title>
        <authorList>
            <person name="Baik K.S."/>
            <person name="Hwang Y.M."/>
            <person name="Choi J.S."/>
            <person name="Kwon J."/>
            <person name="Seong C.N."/>
        </authorList>
    </citation>
    <scope>NUCLEOTIDE SEQUENCE [LARGE SCALE GENOMIC DNA]</scope>
    <source>
        <strain evidence="5 6">04SU4-P</strain>
    </source>
</reference>
<gene>
    <name evidence="5" type="ORF">SMD31_05635</name>
</gene>
<dbReference type="PANTHER" id="PTHR43792:SF8">
    <property type="entry name" value="[RIBOSOMAL PROTEIN US5]-ALANINE N-ACETYLTRANSFERASE"/>
    <property type="match status" value="1"/>
</dbReference>
<dbReference type="PANTHER" id="PTHR43792">
    <property type="entry name" value="GNAT FAMILY, PUTATIVE (AFU_ORTHOLOGUE AFUA_3G00765)-RELATED-RELATED"/>
    <property type="match status" value="1"/>
</dbReference>
<accession>A0ABU5DVQ2</accession>
<keyword evidence="6" id="KW-1185">Reference proteome</keyword>
<dbReference type="Pfam" id="PF13302">
    <property type="entry name" value="Acetyltransf_3"/>
    <property type="match status" value="1"/>
</dbReference>
<evidence type="ECO:0000259" key="4">
    <source>
        <dbReference type="PROSITE" id="PS51186"/>
    </source>
</evidence>
<feature type="domain" description="N-acetyltransferase" evidence="4">
    <location>
        <begin position="34"/>
        <end position="202"/>
    </location>
</feature>
<comment type="similarity">
    <text evidence="3">Belongs to the acetyltransferase family. RimJ subfamily.</text>
</comment>
<evidence type="ECO:0000256" key="1">
    <source>
        <dbReference type="ARBA" id="ARBA00022679"/>
    </source>
</evidence>
<proteinExistence type="inferred from homology"/>
<keyword evidence="2" id="KW-0012">Acyltransferase</keyword>
<dbReference type="EC" id="2.-.-.-" evidence="5"/>
<sequence length="220" mass="24982">MFLFEPVYRPQPPVLAGDSIYLRPPLLADYRAWSTLREMSRAFLEPWEPLWGDNALSRGSFRGRISRVVREWNGDLGYSFHIFATGRDNLPRDTLLGGVNLNNVRRLSAQSCNLGYWMGEPYAGLGLMRAALELLLPFAFATPDDDRPGLGLHRIDAACIPGNDRSRRLLRRCGFHEIGLAPSYLKINGTWRDHICHQLLAEDFARFGTPENSSVTRWHG</sequence>
<evidence type="ECO:0000256" key="3">
    <source>
        <dbReference type="ARBA" id="ARBA00038502"/>
    </source>
</evidence>
<dbReference type="EMBL" id="JAXCLX010000001">
    <property type="protein sequence ID" value="MDY0871390.1"/>
    <property type="molecule type" value="Genomic_DNA"/>
</dbReference>
<protein>
    <submittedName>
        <fullName evidence="5">GNAT family protein</fullName>
        <ecNumber evidence="5">2.-.-.-</ecNumber>
    </submittedName>
</protein>
<dbReference type="Gene3D" id="3.40.630.30">
    <property type="match status" value="1"/>
</dbReference>
<dbReference type="SUPFAM" id="SSF55729">
    <property type="entry name" value="Acyl-CoA N-acyltransferases (Nat)"/>
    <property type="match status" value="1"/>
</dbReference>
<dbReference type="RefSeq" id="WP_320499820.1">
    <property type="nucleotide sequence ID" value="NZ_JAXCLX010000001.1"/>
</dbReference>
<dbReference type="InterPro" id="IPR000182">
    <property type="entry name" value="GNAT_dom"/>
</dbReference>
<dbReference type="GO" id="GO:0016740">
    <property type="term" value="F:transferase activity"/>
    <property type="evidence" value="ECO:0007669"/>
    <property type="project" value="UniProtKB-KW"/>
</dbReference>
<evidence type="ECO:0000313" key="5">
    <source>
        <dbReference type="EMBL" id="MDY0871390.1"/>
    </source>
</evidence>
<comment type="caution">
    <text evidence="5">The sequence shown here is derived from an EMBL/GenBank/DDBJ whole genome shotgun (WGS) entry which is preliminary data.</text>
</comment>